<dbReference type="GO" id="GO:0005737">
    <property type="term" value="C:cytoplasm"/>
    <property type="evidence" value="ECO:0007669"/>
    <property type="project" value="TreeGrafter"/>
</dbReference>
<gene>
    <name evidence="4" type="ORF">A0123_02288</name>
</gene>
<organism evidence="4 5">
    <name type="scientific">Gluconobacter cerinus</name>
    <dbReference type="NCBI Taxonomy" id="38307"/>
    <lineage>
        <taxon>Bacteria</taxon>
        <taxon>Pseudomonadati</taxon>
        <taxon>Pseudomonadota</taxon>
        <taxon>Alphaproteobacteria</taxon>
        <taxon>Acetobacterales</taxon>
        <taxon>Acetobacteraceae</taxon>
        <taxon>Gluconobacter</taxon>
    </lineage>
</organism>
<dbReference type="GO" id="GO:0005886">
    <property type="term" value="C:plasma membrane"/>
    <property type="evidence" value="ECO:0007669"/>
    <property type="project" value="TreeGrafter"/>
</dbReference>
<evidence type="ECO:0000313" key="4">
    <source>
        <dbReference type="EMBL" id="OAJ67142.1"/>
    </source>
</evidence>
<dbReference type="SUPFAM" id="SSF54373">
    <property type="entry name" value="FAD-linked reductases, C-terminal domain"/>
    <property type="match status" value="1"/>
</dbReference>
<comment type="caution">
    <text evidence="4">The sequence shown here is derived from an EMBL/GenBank/DDBJ whole genome shotgun (WGS) entry which is preliminary data.</text>
</comment>
<dbReference type="InterPro" id="IPR036188">
    <property type="entry name" value="FAD/NAD-bd_sf"/>
</dbReference>
<keyword evidence="2" id="KW-0560">Oxidoreductase</keyword>
<dbReference type="GO" id="GO:0008718">
    <property type="term" value="F:D-amino-acid dehydrogenase activity"/>
    <property type="evidence" value="ECO:0007669"/>
    <property type="project" value="TreeGrafter"/>
</dbReference>
<dbReference type="AlphaFoldDB" id="A0A1B6VIV7"/>
<dbReference type="GO" id="GO:0055130">
    <property type="term" value="P:D-alanine catabolic process"/>
    <property type="evidence" value="ECO:0007669"/>
    <property type="project" value="TreeGrafter"/>
</dbReference>
<evidence type="ECO:0000259" key="3">
    <source>
        <dbReference type="Pfam" id="PF01266"/>
    </source>
</evidence>
<accession>A0A1B6VIV7</accession>
<protein>
    <submittedName>
        <fullName evidence="4">Amino acid dehydrogenase</fullName>
    </submittedName>
</protein>
<evidence type="ECO:0000313" key="5">
    <source>
        <dbReference type="Proteomes" id="UP000077786"/>
    </source>
</evidence>
<dbReference type="EMBL" id="LUTU01000010">
    <property type="protein sequence ID" value="OAJ67142.1"/>
    <property type="molecule type" value="Genomic_DNA"/>
</dbReference>
<dbReference type="PANTHER" id="PTHR13847:SF280">
    <property type="entry name" value="D-AMINO ACID DEHYDROGENASE"/>
    <property type="match status" value="1"/>
</dbReference>
<dbReference type="RefSeq" id="WP_064274956.1">
    <property type="nucleotide sequence ID" value="NZ_LUTU01000010.1"/>
</dbReference>
<sequence length="406" mass="43718">MKQHIAVIGGGVIGLSTAYALIRAGHRVTLIEQNADVGLGASYANGGQLSYRYVTPLADAGIPRQALRWMLKSGSPVSLRLRADPKQWRWMLSFLSACTRTTNRRNAKVLLQLGLEGQAEMEIWREEGLKGFLWRQPGKLVLYRNEAVFRKAVSGIQDTTLERALSPAECAEIEPAFAHLTPDLAGGIFSPEDEVADSHLFCKALKTALLDASGFQYLQEKATLAPDKNNTCMLIVSGRHLEADQIVLAAGLNSRKLAVPLGIHLPLYGLKGYSLTLRPSPETLPSVSVTDYDNRVVYARLGDALRVAAMVDIGAEDTSLNPKRLASLRALIRQTLPRASTEHGPDSPWAGLRPATPTGVPIIGRSKCDNLLLNVGHGALGFTLAAGSAARITQLVAAAHADGVQK</sequence>
<dbReference type="Pfam" id="PF01266">
    <property type="entry name" value="DAO"/>
    <property type="match status" value="1"/>
</dbReference>
<name>A0A1B6VIV7_9PROT</name>
<evidence type="ECO:0000256" key="2">
    <source>
        <dbReference type="ARBA" id="ARBA00023002"/>
    </source>
</evidence>
<dbReference type="PANTHER" id="PTHR13847">
    <property type="entry name" value="SARCOSINE DEHYDROGENASE-RELATED"/>
    <property type="match status" value="1"/>
</dbReference>
<reference evidence="4 5" key="1">
    <citation type="submission" date="2016-03" db="EMBL/GenBank/DDBJ databases">
        <title>Draft genome sequence of Gluconobacter cerinus strain CECT 9110.</title>
        <authorList>
            <person name="Sainz F."/>
            <person name="Mas A."/>
            <person name="Torija M.J."/>
        </authorList>
    </citation>
    <scope>NUCLEOTIDE SEQUENCE [LARGE SCALE GENOMIC DNA]</scope>
    <source>
        <strain evidence="4 5">CECT 9110</strain>
    </source>
</reference>
<feature type="domain" description="FAD dependent oxidoreductase" evidence="3">
    <location>
        <begin position="5"/>
        <end position="395"/>
    </location>
</feature>
<proteinExistence type="inferred from homology"/>
<dbReference type="PATRIC" id="fig|38307.3.peg.2388"/>
<dbReference type="OrthoDB" id="9805337at2"/>
<evidence type="ECO:0000256" key="1">
    <source>
        <dbReference type="ARBA" id="ARBA00009410"/>
    </source>
</evidence>
<dbReference type="InterPro" id="IPR006076">
    <property type="entry name" value="FAD-dep_OxRdtase"/>
</dbReference>
<comment type="similarity">
    <text evidence="1">Belongs to the DadA oxidoreductase family.</text>
</comment>
<dbReference type="Gene3D" id="3.50.50.60">
    <property type="entry name" value="FAD/NAD(P)-binding domain"/>
    <property type="match status" value="2"/>
</dbReference>
<dbReference type="SUPFAM" id="SSF51971">
    <property type="entry name" value="Nucleotide-binding domain"/>
    <property type="match status" value="1"/>
</dbReference>
<dbReference type="Gene3D" id="3.30.9.10">
    <property type="entry name" value="D-Amino Acid Oxidase, subunit A, domain 2"/>
    <property type="match status" value="1"/>
</dbReference>
<dbReference type="Proteomes" id="UP000077786">
    <property type="component" value="Unassembled WGS sequence"/>
</dbReference>